<dbReference type="PANTHER" id="PTHR30153">
    <property type="entry name" value="REPLICATIVE DNA HELICASE DNAB"/>
    <property type="match status" value="1"/>
</dbReference>
<dbReference type="Pfam" id="PF03796">
    <property type="entry name" value="DnaB_C"/>
    <property type="match status" value="1"/>
</dbReference>
<evidence type="ECO:0000259" key="1">
    <source>
        <dbReference type="PROSITE" id="PS51199"/>
    </source>
</evidence>
<dbReference type="Proteomes" id="UP001196301">
    <property type="component" value="Unassembled WGS sequence"/>
</dbReference>
<gene>
    <name evidence="2" type="ORF">KQI20_03380</name>
</gene>
<dbReference type="EMBL" id="JAHLOQ010000005">
    <property type="protein sequence ID" value="MBU5335473.1"/>
    <property type="molecule type" value="Genomic_DNA"/>
</dbReference>
<dbReference type="RefSeq" id="WP_216568607.1">
    <property type="nucleotide sequence ID" value="NZ_JAHLOQ010000005.1"/>
</dbReference>
<comment type="caution">
    <text evidence="2">The sequence shown here is derived from an EMBL/GenBank/DDBJ whole genome shotgun (WGS) entry which is preliminary data.</text>
</comment>
<keyword evidence="3" id="KW-1185">Reference proteome</keyword>
<organism evidence="2 3">
    <name type="scientific">Intestinibacter bartlettii</name>
    <dbReference type="NCBI Taxonomy" id="261299"/>
    <lineage>
        <taxon>Bacteria</taxon>
        <taxon>Bacillati</taxon>
        <taxon>Bacillota</taxon>
        <taxon>Clostridia</taxon>
        <taxon>Peptostreptococcales</taxon>
        <taxon>Peptostreptococcaceae</taxon>
        <taxon>Intestinibacter</taxon>
    </lineage>
</organism>
<dbReference type="Pfam" id="PF00772">
    <property type="entry name" value="DnaB"/>
    <property type="match status" value="1"/>
</dbReference>
<dbReference type="InterPro" id="IPR007694">
    <property type="entry name" value="DNA_helicase_DnaB-like_C"/>
</dbReference>
<evidence type="ECO:0000313" key="3">
    <source>
        <dbReference type="Proteomes" id="UP001196301"/>
    </source>
</evidence>
<name>A0ABS6DUF6_9FIRM</name>
<reference evidence="2 3" key="1">
    <citation type="submission" date="2021-06" db="EMBL/GenBank/DDBJ databases">
        <authorList>
            <person name="Sun Q."/>
            <person name="Li D."/>
        </authorList>
    </citation>
    <scope>NUCLEOTIDE SEQUENCE [LARGE SCALE GENOMIC DNA]</scope>
    <source>
        <strain evidence="2 3">N19</strain>
    </source>
</reference>
<feature type="domain" description="SF4 helicase" evidence="1">
    <location>
        <begin position="160"/>
        <end position="419"/>
    </location>
</feature>
<accession>A0ABS6DUF6</accession>
<protein>
    <submittedName>
        <fullName evidence="2">AAA family ATPase</fullName>
    </submittedName>
</protein>
<proteinExistence type="predicted"/>
<dbReference type="PROSITE" id="PS51199">
    <property type="entry name" value="SF4_HELICASE"/>
    <property type="match status" value="1"/>
</dbReference>
<evidence type="ECO:0000313" key="2">
    <source>
        <dbReference type="EMBL" id="MBU5335473.1"/>
    </source>
</evidence>
<dbReference type="PANTHER" id="PTHR30153:SF2">
    <property type="entry name" value="REPLICATIVE DNA HELICASE"/>
    <property type="match status" value="1"/>
</dbReference>
<dbReference type="InterPro" id="IPR007693">
    <property type="entry name" value="DNA_helicase_DnaB-like_N"/>
</dbReference>
<sequence length="436" mass="48943">MELYNIEAEQSILGAILIEPQSITEGSQVNLSASDFYIEKHQIIYNCMKKLYSSNFEIDLVILSSELRNDNTLDAVGGVAYMSSLITIVPTASNILYYMKIVKTLAMKRYIHNELLQTGSNIQSMDTNDLINFTDELKSMLLESSHVEDLFIDASTISLKTENAGAIETGFKNLDNVTGGGLNFGTLTIITGEPGSGKSTFLNQILANALSLGFNGFLYSGELTYQMLMEWFCKTVANPKHLITCTNNFGKYVKLSDEGFEMISNWTKDKLFIYSKEAKADETNLANVIEYLAIKKNVKLFILDNLMTLECSGSDKYEKQIIAVKALKNLAKKYNLALILVAHSNKSSLLNRESHVFEISGASEIPNLADYVFKTSREDGEPLTHVLVLKNRITGIIKKRAILKFDSNRKRFFTKDDTELNKDFGYEPQYEQGSFC</sequence>